<dbReference type="Proteomes" id="UP001168877">
    <property type="component" value="Unassembled WGS sequence"/>
</dbReference>
<dbReference type="InterPro" id="IPR027073">
    <property type="entry name" value="5_3_exoribonuclease"/>
</dbReference>
<feature type="compositionally biased region" description="Basic and acidic residues" evidence="1">
    <location>
        <begin position="372"/>
        <end position="391"/>
    </location>
</feature>
<feature type="region of interest" description="Disordered" evidence="1">
    <location>
        <begin position="319"/>
        <end position="393"/>
    </location>
</feature>
<evidence type="ECO:0000259" key="2">
    <source>
        <dbReference type="Pfam" id="PF17846"/>
    </source>
</evidence>
<organism evidence="3 4">
    <name type="scientific">Acer saccharum</name>
    <name type="common">Sugar maple</name>
    <dbReference type="NCBI Taxonomy" id="4024"/>
    <lineage>
        <taxon>Eukaryota</taxon>
        <taxon>Viridiplantae</taxon>
        <taxon>Streptophyta</taxon>
        <taxon>Embryophyta</taxon>
        <taxon>Tracheophyta</taxon>
        <taxon>Spermatophyta</taxon>
        <taxon>Magnoliopsida</taxon>
        <taxon>eudicotyledons</taxon>
        <taxon>Gunneridae</taxon>
        <taxon>Pentapetalae</taxon>
        <taxon>rosids</taxon>
        <taxon>malvids</taxon>
        <taxon>Sapindales</taxon>
        <taxon>Sapindaceae</taxon>
        <taxon>Hippocastanoideae</taxon>
        <taxon>Acereae</taxon>
        <taxon>Acer</taxon>
    </lineage>
</organism>
<feature type="compositionally biased region" description="Basic residues" evidence="1">
    <location>
        <begin position="480"/>
        <end position="491"/>
    </location>
</feature>
<dbReference type="GO" id="GO:0000956">
    <property type="term" value="P:nuclear-transcribed mRNA catabolic process"/>
    <property type="evidence" value="ECO:0007669"/>
    <property type="project" value="TreeGrafter"/>
</dbReference>
<dbReference type="Pfam" id="PF17846">
    <property type="entry name" value="XRN_M"/>
    <property type="match status" value="1"/>
</dbReference>
<dbReference type="PANTHER" id="PTHR12341:SF53">
    <property type="entry name" value="5'-3' EXORIBONUCLEASE"/>
    <property type="match status" value="1"/>
</dbReference>
<accession>A0AA39SKU7</accession>
<feature type="region of interest" description="Disordered" evidence="1">
    <location>
        <begin position="558"/>
        <end position="628"/>
    </location>
</feature>
<dbReference type="GO" id="GO:0003723">
    <property type="term" value="F:RNA binding"/>
    <property type="evidence" value="ECO:0007669"/>
    <property type="project" value="TreeGrafter"/>
</dbReference>
<keyword evidence="4" id="KW-1185">Reference proteome</keyword>
<dbReference type="AlphaFoldDB" id="A0AA39SKU7"/>
<feature type="domain" description="Xrn1 helical" evidence="2">
    <location>
        <begin position="1"/>
        <end position="173"/>
    </location>
</feature>
<reference evidence="3" key="1">
    <citation type="journal article" date="2022" name="Plant J.">
        <title>Strategies of tolerance reflected in two North American maple genomes.</title>
        <authorList>
            <person name="McEvoy S.L."/>
            <person name="Sezen U.U."/>
            <person name="Trouern-Trend A."/>
            <person name="McMahon S.M."/>
            <person name="Schaberg P.G."/>
            <person name="Yang J."/>
            <person name="Wegrzyn J.L."/>
            <person name="Swenson N.G."/>
        </authorList>
    </citation>
    <scope>NUCLEOTIDE SEQUENCE</scope>
    <source>
        <strain evidence="3">NS2018</strain>
    </source>
</reference>
<evidence type="ECO:0000256" key="1">
    <source>
        <dbReference type="SAM" id="MobiDB-lite"/>
    </source>
</evidence>
<evidence type="ECO:0000313" key="3">
    <source>
        <dbReference type="EMBL" id="KAK0591995.1"/>
    </source>
</evidence>
<sequence>MTDVLSPILDLYPTDFELDMNGKRFAWQAICKLPFIEESRLLSETAKLEHTLTDEERRRNSLGLDILFLHISHPLAVEINSFSKQMNDSPEFIEVKVEKKIDPKFSGGMSGYIYISDKSMWPVEIPSAVQGMKMIAKNEVLFVFYKNPSFHSHIPRLLPGVMLPEKSVGEQDILLLRGLRHKFSGRFITKLVSGSILAKFAHSLVSQNILGKQPQILQNMKLDIIESCCHELTEGTDDLTGVDGLKEIKEVDHMIRKRKRKSKKMRQSEVEGILNNNVEKLGDCVLADKSKAEANHADQDKFEELKNRDDDVSHKVVGTLESSSSREHNANGGNHDQASAHGLQEIKVEIESRKKKRKPKKKSDSEPNNIVEKLESYHLQEKSKADEELNIKGDSASDYIVEKLESSLLFKADNHNADQYKFEELKVKGDSVPHNIVEKLESRTVGEQSDSKGEHAIGGEGETAAINGPEELKVEVESKSKKRSRKSKRRKLSEADYVPNNIVEKLEIRSTGVQNLGNDQVSADGLQEIKAEVGSMKRKLNTMDAAPIDVVGKMESSQIEKRDSNGEHTSAVGLQEIKAEVGSKKKKRRSKKRKLNTTDAAPNDIVGKMESSYMEKRDSNGNIQVQLN</sequence>
<feature type="compositionally biased region" description="Basic and acidic residues" evidence="1">
    <location>
        <begin position="470"/>
        <end position="479"/>
    </location>
</feature>
<dbReference type="GO" id="GO:0004534">
    <property type="term" value="F:5'-3' RNA exonuclease activity"/>
    <property type="evidence" value="ECO:0007669"/>
    <property type="project" value="TreeGrafter"/>
</dbReference>
<proteinExistence type="predicted"/>
<gene>
    <name evidence="3" type="ORF">LWI29_011559</name>
</gene>
<dbReference type="GO" id="GO:0005634">
    <property type="term" value="C:nucleus"/>
    <property type="evidence" value="ECO:0007669"/>
    <property type="project" value="TreeGrafter"/>
</dbReference>
<comment type="caution">
    <text evidence="3">The sequence shown here is derived from an EMBL/GenBank/DDBJ whole genome shotgun (WGS) entry which is preliminary data.</text>
</comment>
<name>A0AA39SKU7_ACESA</name>
<protein>
    <recommendedName>
        <fullName evidence="2">Xrn1 helical domain-containing protein</fullName>
    </recommendedName>
</protein>
<reference evidence="3" key="2">
    <citation type="submission" date="2023-06" db="EMBL/GenBank/DDBJ databases">
        <authorList>
            <person name="Swenson N.G."/>
            <person name="Wegrzyn J.L."/>
            <person name="Mcevoy S.L."/>
        </authorList>
    </citation>
    <scope>NUCLEOTIDE SEQUENCE</scope>
    <source>
        <strain evidence="3">NS2018</strain>
        <tissue evidence="3">Leaf</tissue>
    </source>
</reference>
<evidence type="ECO:0000313" key="4">
    <source>
        <dbReference type="Proteomes" id="UP001168877"/>
    </source>
</evidence>
<dbReference type="InterPro" id="IPR041412">
    <property type="entry name" value="Xrn1_helical"/>
</dbReference>
<feature type="region of interest" description="Disordered" evidence="1">
    <location>
        <begin position="443"/>
        <end position="493"/>
    </location>
</feature>
<dbReference type="PANTHER" id="PTHR12341">
    <property type="entry name" value="5'-&gt;3' EXORIBONUCLEASE"/>
    <property type="match status" value="1"/>
</dbReference>
<dbReference type="Gene3D" id="1.25.40.1050">
    <property type="match status" value="1"/>
</dbReference>
<feature type="compositionally biased region" description="Basic and acidic residues" evidence="1">
    <location>
        <begin position="443"/>
        <end position="457"/>
    </location>
</feature>
<feature type="compositionally biased region" description="Basic residues" evidence="1">
    <location>
        <begin position="584"/>
        <end position="595"/>
    </location>
</feature>
<dbReference type="EMBL" id="JAUESC010000380">
    <property type="protein sequence ID" value="KAK0591995.1"/>
    <property type="molecule type" value="Genomic_DNA"/>
</dbReference>